<protein>
    <submittedName>
        <fullName evidence="3">Uncharacterized protein</fullName>
    </submittedName>
</protein>
<dbReference type="EMBL" id="MLAK01000927">
    <property type="protein sequence ID" value="OHT01048.1"/>
    <property type="molecule type" value="Genomic_DNA"/>
</dbReference>
<evidence type="ECO:0000313" key="3">
    <source>
        <dbReference type="EMBL" id="OHT01048.1"/>
    </source>
</evidence>
<feature type="compositionally biased region" description="Polar residues" evidence="2">
    <location>
        <begin position="45"/>
        <end position="66"/>
    </location>
</feature>
<dbReference type="AlphaFoldDB" id="A0A1J4JRI5"/>
<sequence length="271" mass="31019">MSATWKKFSILPKAIKVESSDDSDDEIPDEVINNSMKRFVGPRRTNASTTESTIKPQNQSHNSGINSYSFNNNSEVDYSTMTHSQLMSQNFSSFSVDKVRNLPDTTIESLQQDSMRLLVNEATDKNNILKRQRDQLALELRQIKRESNKKVDEQRNRLEKLAHQLEKVTASCRNQKRQAEKELEMKLEQRNLNERFIAINDKNEYIEKTQASFSACSETVLNLAKILVYDVITENDFDILESTSNLDSPVGQCVKEFLSAAKSVIVKNQTE</sequence>
<keyword evidence="4" id="KW-1185">Reference proteome</keyword>
<evidence type="ECO:0000256" key="1">
    <source>
        <dbReference type="SAM" id="Coils"/>
    </source>
</evidence>
<accession>A0A1J4JRI5</accession>
<dbReference type="RefSeq" id="XP_068354184.1">
    <property type="nucleotide sequence ID" value="XM_068493860.1"/>
</dbReference>
<gene>
    <name evidence="3" type="ORF">TRFO_07724</name>
</gene>
<name>A0A1J4JRI5_9EUKA</name>
<dbReference type="GeneID" id="94828564"/>
<evidence type="ECO:0000256" key="2">
    <source>
        <dbReference type="SAM" id="MobiDB-lite"/>
    </source>
</evidence>
<proteinExistence type="predicted"/>
<dbReference type="VEuPathDB" id="TrichDB:TRFO_07724"/>
<evidence type="ECO:0000313" key="4">
    <source>
        <dbReference type="Proteomes" id="UP000179807"/>
    </source>
</evidence>
<feature type="coiled-coil region" evidence="1">
    <location>
        <begin position="119"/>
        <end position="189"/>
    </location>
</feature>
<feature type="region of interest" description="Disordered" evidence="2">
    <location>
        <begin position="42"/>
        <end position="66"/>
    </location>
</feature>
<organism evidence="3 4">
    <name type="scientific">Tritrichomonas foetus</name>
    <dbReference type="NCBI Taxonomy" id="1144522"/>
    <lineage>
        <taxon>Eukaryota</taxon>
        <taxon>Metamonada</taxon>
        <taxon>Parabasalia</taxon>
        <taxon>Tritrichomonadida</taxon>
        <taxon>Tritrichomonadidae</taxon>
        <taxon>Tritrichomonas</taxon>
    </lineage>
</organism>
<keyword evidence="1" id="KW-0175">Coiled coil</keyword>
<comment type="caution">
    <text evidence="3">The sequence shown here is derived from an EMBL/GenBank/DDBJ whole genome shotgun (WGS) entry which is preliminary data.</text>
</comment>
<dbReference type="Proteomes" id="UP000179807">
    <property type="component" value="Unassembled WGS sequence"/>
</dbReference>
<reference evidence="3" key="1">
    <citation type="submission" date="2016-10" db="EMBL/GenBank/DDBJ databases">
        <authorList>
            <person name="Benchimol M."/>
            <person name="Almeida L.G."/>
            <person name="Vasconcelos A.T."/>
            <person name="Perreira-Neves A."/>
            <person name="Rosa I.A."/>
            <person name="Tasca T."/>
            <person name="Bogo M.R."/>
            <person name="de Souza W."/>
        </authorList>
    </citation>
    <scope>NUCLEOTIDE SEQUENCE [LARGE SCALE GENOMIC DNA]</scope>
    <source>
        <strain evidence="3">K</strain>
    </source>
</reference>